<feature type="region of interest" description="Disordered" evidence="1">
    <location>
        <begin position="666"/>
        <end position="688"/>
    </location>
</feature>
<sequence>RCTKFNVDVLTKKDGNGDSISVWCRPSSTDSDGFCVLCNVTVHCSQHGTSAIMRHAGSQKHIQNAKKKRNAEGVLTKDFMVQGTLDFHKNAASLSLRENVTRAETLFALSMVANSFPYTWADVATLTYPHMFPDSQIAKGFQCGRKKISYIISDGLGPYFKEKVVQELVQPEVFYSIMIDETPVPEAKVQQLNVLARYYSVNTQNVVVEHLQSFHLGHATADELFCCVEDALNELPKKNMVCFFSDGPYVMKSLKRKLKAELSPDMIDIGECSLHKVHNAFSAGLDSFCSELESIVTDVHHYFKYATRHADMKELQCKLGLPQLEFLRHVNSRWLTLLPSVERVLKLYDALKTFFSKSGVPRTLSSARHGRLASSFTDSTLRAKLLFVQNAAQIFEKFQTLFQSKEPLLHIFYDEMVALVKQVLGRFLRQESFVDLTGLQLTDLDVESSFHWMAKPEVGLDTEIEMEAWTPTQKKAFYTRSRAFYIACTKFLISRLPLHNKVLFHLRFLKPNAEVEFATRSLRYIANSLPQVIPPNKVAALTDEWNSLVCETCDWELSPNVVTHWSDVFALKTPTCNPKYPMLGKLVKALFALPHGNADCERGFSENKHAVENRSSLSITSISSLRQTKAYMKRYSEDPTKVPLTKELLRGVENSYRRYRQRIDKEEASRSLKRRHDEASGEVSETKKLTDEKSGLQCRLSSLKALLLSAQELISKGVAVKDMDKVGSGHLLLSDVNSKLPIVLERIKEIDSALQTVKK</sequence>
<dbReference type="SUPFAM" id="SSF53098">
    <property type="entry name" value="Ribonuclease H-like"/>
    <property type="match status" value="1"/>
</dbReference>
<dbReference type="AlphaFoldDB" id="A0A147BKK5"/>
<evidence type="ECO:0000313" key="2">
    <source>
        <dbReference type="EMBL" id="JAR90855.1"/>
    </source>
</evidence>
<dbReference type="PANTHER" id="PTHR37162:SF1">
    <property type="entry name" value="BED-TYPE DOMAIN-CONTAINING PROTEIN"/>
    <property type="match status" value="1"/>
</dbReference>
<protein>
    <submittedName>
        <fullName evidence="2">Putative hat5-1 nv</fullName>
    </submittedName>
</protein>
<dbReference type="InterPro" id="IPR012337">
    <property type="entry name" value="RNaseH-like_sf"/>
</dbReference>
<proteinExistence type="predicted"/>
<feature type="non-terminal residue" evidence="2">
    <location>
        <position position="1"/>
    </location>
</feature>
<evidence type="ECO:0000256" key="1">
    <source>
        <dbReference type="SAM" id="MobiDB-lite"/>
    </source>
</evidence>
<organism evidence="2">
    <name type="scientific">Ixodes ricinus</name>
    <name type="common">Common tick</name>
    <name type="synonym">Acarus ricinus</name>
    <dbReference type="NCBI Taxonomy" id="34613"/>
    <lineage>
        <taxon>Eukaryota</taxon>
        <taxon>Metazoa</taxon>
        <taxon>Ecdysozoa</taxon>
        <taxon>Arthropoda</taxon>
        <taxon>Chelicerata</taxon>
        <taxon>Arachnida</taxon>
        <taxon>Acari</taxon>
        <taxon>Parasitiformes</taxon>
        <taxon>Ixodida</taxon>
        <taxon>Ixodoidea</taxon>
        <taxon>Ixodidae</taxon>
        <taxon>Ixodinae</taxon>
        <taxon>Ixodes</taxon>
    </lineage>
</organism>
<dbReference type="PANTHER" id="PTHR37162">
    <property type="entry name" value="HAT FAMILY DIMERISATION DOMAINCONTAINING PROTEIN-RELATED"/>
    <property type="match status" value="1"/>
</dbReference>
<reference evidence="2" key="1">
    <citation type="journal article" date="2018" name="PLoS Negl. Trop. Dis.">
        <title>Sialome diversity of ticks revealed by RNAseq of single tick salivary glands.</title>
        <authorList>
            <person name="Perner J."/>
            <person name="Kropackova S."/>
            <person name="Kopacek P."/>
            <person name="Ribeiro J.M."/>
        </authorList>
    </citation>
    <scope>NUCLEOTIDE SEQUENCE</scope>
    <source>
        <strain evidence="2">Siblings of single egg batch collected in Ceske Budejovice</strain>
        <tissue evidence="2">Salivary glands</tissue>
    </source>
</reference>
<name>A0A147BKK5_IXORI</name>
<dbReference type="EMBL" id="GEGO01004549">
    <property type="protein sequence ID" value="JAR90855.1"/>
    <property type="molecule type" value="Transcribed_RNA"/>
</dbReference>
<accession>A0A147BKK5</accession>
<feature type="non-terminal residue" evidence="2">
    <location>
        <position position="759"/>
    </location>
</feature>